<dbReference type="PANTHER" id="PTHR13554">
    <property type="entry name" value="26S PROTEASOME NON-ATPASE REGULATORY SUBUNIT 5-RELATED"/>
    <property type="match status" value="1"/>
</dbReference>
<dbReference type="SUPFAM" id="SSF48371">
    <property type="entry name" value="ARM repeat"/>
    <property type="match status" value="1"/>
</dbReference>
<dbReference type="EMBL" id="MDYQ01000075">
    <property type="protein sequence ID" value="PRP83820.1"/>
    <property type="molecule type" value="Genomic_DNA"/>
</dbReference>
<comment type="caution">
    <text evidence="1">The sequence shown here is derived from an EMBL/GenBank/DDBJ whole genome shotgun (WGS) entry which is preliminary data.</text>
</comment>
<dbReference type="STRING" id="1890364.A0A2P6NIN6"/>
<dbReference type="Pfam" id="PF10508">
    <property type="entry name" value="Proteasom_PSMB"/>
    <property type="match status" value="1"/>
</dbReference>
<dbReference type="Gene3D" id="1.25.10.10">
    <property type="entry name" value="Leucine-rich Repeat Variant"/>
    <property type="match status" value="1"/>
</dbReference>
<evidence type="ECO:0000313" key="1">
    <source>
        <dbReference type="EMBL" id="PRP83820.1"/>
    </source>
</evidence>
<keyword evidence="2" id="KW-1185">Reference proteome</keyword>
<dbReference type="GO" id="GO:0005829">
    <property type="term" value="C:cytosol"/>
    <property type="evidence" value="ECO:0007669"/>
    <property type="project" value="TreeGrafter"/>
</dbReference>
<name>A0A2P6NIN6_9EUKA</name>
<reference evidence="1 2" key="1">
    <citation type="journal article" date="2018" name="Genome Biol. Evol.">
        <title>Multiple Roots of Fruiting Body Formation in Amoebozoa.</title>
        <authorList>
            <person name="Hillmann F."/>
            <person name="Forbes G."/>
            <person name="Novohradska S."/>
            <person name="Ferling I."/>
            <person name="Riege K."/>
            <person name="Groth M."/>
            <person name="Westermann M."/>
            <person name="Marz M."/>
            <person name="Spaller T."/>
            <person name="Winckler T."/>
            <person name="Schaap P."/>
            <person name="Glockner G."/>
        </authorList>
    </citation>
    <scope>NUCLEOTIDE SEQUENCE [LARGE SCALE GENOMIC DNA]</scope>
    <source>
        <strain evidence="1 2">Jena</strain>
    </source>
</reference>
<organism evidence="1 2">
    <name type="scientific">Planoprotostelium fungivorum</name>
    <dbReference type="NCBI Taxonomy" id="1890364"/>
    <lineage>
        <taxon>Eukaryota</taxon>
        <taxon>Amoebozoa</taxon>
        <taxon>Evosea</taxon>
        <taxon>Variosea</taxon>
        <taxon>Cavosteliida</taxon>
        <taxon>Cavosteliaceae</taxon>
        <taxon>Planoprotostelium</taxon>
    </lineage>
</organism>
<dbReference type="InterPro" id="IPR011989">
    <property type="entry name" value="ARM-like"/>
</dbReference>
<dbReference type="PANTHER" id="PTHR13554:SF10">
    <property type="entry name" value="26S PROTEASOME NON-ATPASE REGULATORY SUBUNIT 5"/>
    <property type="match status" value="1"/>
</dbReference>
<accession>A0A2P6NIN6</accession>
<gene>
    <name evidence="1" type="ORF">PROFUN_08935</name>
</gene>
<evidence type="ECO:0008006" key="3">
    <source>
        <dbReference type="Google" id="ProtNLM"/>
    </source>
</evidence>
<evidence type="ECO:0000313" key="2">
    <source>
        <dbReference type="Proteomes" id="UP000241769"/>
    </source>
</evidence>
<dbReference type="Proteomes" id="UP000241769">
    <property type="component" value="Unassembled WGS sequence"/>
</dbReference>
<dbReference type="OrthoDB" id="10250600at2759"/>
<dbReference type="InterPro" id="IPR019538">
    <property type="entry name" value="PSMD5"/>
</dbReference>
<dbReference type="AlphaFoldDB" id="A0A2P6NIN6"/>
<dbReference type="InParanoid" id="A0A2P6NIN6"/>
<dbReference type="InterPro" id="IPR016024">
    <property type="entry name" value="ARM-type_fold"/>
</dbReference>
<dbReference type="GO" id="GO:0043248">
    <property type="term" value="P:proteasome assembly"/>
    <property type="evidence" value="ECO:0007669"/>
    <property type="project" value="InterPro"/>
</dbReference>
<sequence>MTEDRLANTKKALLDNFNVLSNPPNKTAMEDASIKVSHLLEGSNGIQLILSKEVLPYLQQGLQHSNAQVIRLTLNQIAKCAEDASTLPHLDDDRLFHLLVSLIESDDLSVSEATIRVFEKLCKHDEGRSIFFHSSIITQLKKMLLDTVPEKTRFRVLGLIASISSLSPQNFYRCRDNGFLEDILSTLNTPDVLQWLIVVELLEKLGNSEEIVGYLDESGALKKLNDMLTEGLQSKDPFFSYVIPRIFIFFGVLASGGEKQLQIVSQYNVQKHLHTQLEEGSRELKEACITSQGFLGSTPAGFLFLQQEGLLEDLSTTIGNELLLRQASFHSLGHILDSLSKYNDGKVEAMLSTFAKNLPHRTRANEKTTLYEIVVPIVTGQPFEELRIAAFQTIKGLANFGWGSDELVNFPGFFEWLMNRNSENTKEGKEQKFEIVRRLLRTLEKRVRENQPRGALDVARAAELNRYIRNGPFFVDAEAAVFVESKTQ</sequence>
<proteinExistence type="predicted"/>
<protein>
    <recommendedName>
        <fullName evidence="3">26S proteasome non-ATPase regulatory subunit 5</fullName>
    </recommendedName>
</protein>